<dbReference type="OrthoDB" id="252536at2759"/>
<feature type="region of interest" description="Disordered" evidence="2">
    <location>
        <begin position="81"/>
        <end position="126"/>
    </location>
</feature>
<comment type="caution">
    <text evidence="3">The sequence shown here is derived from an EMBL/GenBank/DDBJ whole genome shotgun (WGS) entry which is preliminary data.</text>
</comment>
<name>A0A061J142_TRYRA</name>
<evidence type="ECO:0000313" key="4">
    <source>
        <dbReference type="Proteomes" id="UP000031737"/>
    </source>
</evidence>
<evidence type="ECO:0000313" key="3">
    <source>
        <dbReference type="EMBL" id="ESL08644.1"/>
    </source>
</evidence>
<proteinExistence type="predicted"/>
<dbReference type="Proteomes" id="UP000031737">
    <property type="component" value="Unassembled WGS sequence"/>
</dbReference>
<accession>A0A061J142</accession>
<gene>
    <name evidence="3" type="ORF">TRSC58_03650</name>
</gene>
<reference evidence="3 4" key="1">
    <citation type="submission" date="2013-07" db="EMBL/GenBank/DDBJ databases">
        <authorList>
            <person name="Stoco P.H."/>
            <person name="Wagner G."/>
            <person name="Gerber A."/>
            <person name="Zaha A."/>
            <person name="Thompson C."/>
            <person name="Bartholomeu D.C."/>
            <person name="Luckemeyer D.D."/>
            <person name="Bahia D."/>
            <person name="Loreto E."/>
            <person name="Prestes E.B."/>
            <person name="Lima F.M."/>
            <person name="Rodrigues-Luiz G."/>
            <person name="Vallejo G.A."/>
            <person name="Filho J.F."/>
            <person name="Monteiro K.M."/>
            <person name="Tyler K.M."/>
            <person name="de Almeida L.G."/>
            <person name="Ortiz M.F."/>
            <person name="Siervo M.A."/>
            <person name="de Moraes M.H."/>
            <person name="Cunha O.L."/>
            <person name="Mendonca-Neto R."/>
            <person name="Silva R."/>
            <person name="Teixeira S.M."/>
            <person name="Murta S.M."/>
            <person name="Sincero T.C."/>
            <person name="Mendes T.A."/>
            <person name="Urmenyi T.P."/>
            <person name="Silva V.G."/>
            <person name="da Rocha W.D."/>
            <person name="Andersson B."/>
            <person name="Romanha A.J."/>
            <person name="Steindel M."/>
            <person name="de Vasconcelos A.T."/>
            <person name="Grisard E.C."/>
        </authorList>
    </citation>
    <scope>NUCLEOTIDE SEQUENCE [LARGE SCALE GENOMIC DNA]</scope>
    <source>
        <strain evidence="3 4">SC58</strain>
    </source>
</reference>
<sequence length="126" mass="13668">MTGGANVTGPSTAEELAEDDGGFFGAFAEVAAGGVSRRKRNRQAYEQELEQQRAEAAEDEVIRKARAEEARKQIAAKVLARASPREVQQAVKKAKKEGQHRPAQAEGGKAQKVAVSAPQERRKKEK</sequence>
<dbReference type="EMBL" id="AUPL01003650">
    <property type="protein sequence ID" value="ESL08644.1"/>
    <property type="molecule type" value="Genomic_DNA"/>
</dbReference>
<organism evidence="3 4">
    <name type="scientific">Trypanosoma rangeli SC58</name>
    <dbReference type="NCBI Taxonomy" id="429131"/>
    <lineage>
        <taxon>Eukaryota</taxon>
        <taxon>Discoba</taxon>
        <taxon>Euglenozoa</taxon>
        <taxon>Kinetoplastea</taxon>
        <taxon>Metakinetoplastina</taxon>
        <taxon>Trypanosomatida</taxon>
        <taxon>Trypanosomatidae</taxon>
        <taxon>Trypanosoma</taxon>
        <taxon>Herpetosoma</taxon>
    </lineage>
</organism>
<feature type="coiled-coil region" evidence="1">
    <location>
        <begin position="35"/>
        <end position="62"/>
    </location>
</feature>
<protein>
    <submittedName>
        <fullName evidence="3">Uncharacterized protein</fullName>
    </submittedName>
</protein>
<keyword evidence="1" id="KW-0175">Coiled coil</keyword>
<dbReference type="AlphaFoldDB" id="A0A061J142"/>
<keyword evidence="4" id="KW-1185">Reference proteome</keyword>
<evidence type="ECO:0000256" key="2">
    <source>
        <dbReference type="SAM" id="MobiDB-lite"/>
    </source>
</evidence>
<evidence type="ECO:0000256" key="1">
    <source>
        <dbReference type="SAM" id="Coils"/>
    </source>
</evidence>
<dbReference type="VEuPathDB" id="TriTrypDB:TRSC58_03650"/>